<name>A0AAW1W2Y4_RUBAR</name>
<evidence type="ECO:0000313" key="2">
    <source>
        <dbReference type="EMBL" id="KAK9914450.1"/>
    </source>
</evidence>
<evidence type="ECO:0000313" key="3">
    <source>
        <dbReference type="Proteomes" id="UP001457282"/>
    </source>
</evidence>
<evidence type="ECO:0000256" key="1">
    <source>
        <dbReference type="SAM" id="MobiDB-lite"/>
    </source>
</evidence>
<accession>A0AAW1W2Y4</accession>
<proteinExistence type="predicted"/>
<dbReference type="Proteomes" id="UP001457282">
    <property type="component" value="Unassembled WGS sequence"/>
</dbReference>
<organism evidence="2 3">
    <name type="scientific">Rubus argutus</name>
    <name type="common">Southern blackberry</name>
    <dbReference type="NCBI Taxonomy" id="59490"/>
    <lineage>
        <taxon>Eukaryota</taxon>
        <taxon>Viridiplantae</taxon>
        <taxon>Streptophyta</taxon>
        <taxon>Embryophyta</taxon>
        <taxon>Tracheophyta</taxon>
        <taxon>Spermatophyta</taxon>
        <taxon>Magnoliopsida</taxon>
        <taxon>eudicotyledons</taxon>
        <taxon>Gunneridae</taxon>
        <taxon>Pentapetalae</taxon>
        <taxon>rosids</taxon>
        <taxon>fabids</taxon>
        <taxon>Rosales</taxon>
        <taxon>Rosaceae</taxon>
        <taxon>Rosoideae</taxon>
        <taxon>Rosoideae incertae sedis</taxon>
        <taxon>Rubus</taxon>
    </lineage>
</organism>
<dbReference type="EMBL" id="JBEDUW010000007">
    <property type="protein sequence ID" value="KAK9914450.1"/>
    <property type="molecule type" value="Genomic_DNA"/>
</dbReference>
<sequence>MEVEFPHKPSDEKVQQLHSLSYKELSQNHAQRILAEGMKVNGIVRGLGVHALVQELWGNAAIHFGMECVLLSNSESRRLQTSKKLHHPQFHQHHQAQSTGVEPQEGPQIRPLYHQQAHSTEMESNLRLPQHQPPPPVSDGYIG</sequence>
<feature type="compositionally biased region" description="Basic residues" evidence="1">
    <location>
        <begin position="80"/>
        <end position="94"/>
    </location>
</feature>
<comment type="caution">
    <text evidence="2">The sequence shown here is derived from an EMBL/GenBank/DDBJ whole genome shotgun (WGS) entry which is preliminary data.</text>
</comment>
<dbReference type="AlphaFoldDB" id="A0AAW1W2Y4"/>
<keyword evidence="3" id="KW-1185">Reference proteome</keyword>
<feature type="region of interest" description="Disordered" evidence="1">
    <location>
        <begin position="77"/>
        <end position="143"/>
    </location>
</feature>
<gene>
    <name evidence="2" type="ORF">M0R45_038230</name>
</gene>
<reference evidence="2 3" key="1">
    <citation type="journal article" date="2023" name="G3 (Bethesda)">
        <title>A chromosome-length genome assembly and annotation of blackberry (Rubus argutus, cv. 'Hillquist').</title>
        <authorList>
            <person name="Bruna T."/>
            <person name="Aryal R."/>
            <person name="Dudchenko O."/>
            <person name="Sargent D.J."/>
            <person name="Mead D."/>
            <person name="Buti M."/>
            <person name="Cavallini A."/>
            <person name="Hytonen T."/>
            <person name="Andres J."/>
            <person name="Pham M."/>
            <person name="Weisz D."/>
            <person name="Mascagni F."/>
            <person name="Usai G."/>
            <person name="Natali L."/>
            <person name="Bassil N."/>
            <person name="Fernandez G.E."/>
            <person name="Lomsadze A."/>
            <person name="Armour M."/>
            <person name="Olukolu B."/>
            <person name="Poorten T."/>
            <person name="Britton C."/>
            <person name="Davik J."/>
            <person name="Ashrafi H."/>
            <person name="Aiden E.L."/>
            <person name="Borodovsky M."/>
            <person name="Worthington M."/>
        </authorList>
    </citation>
    <scope>NUCLEOTIDE SEQUENCE [LARGE SCALE GENOMIC DNA]</scope>
    <source>
        <strain evidence="2">PI 553951</strain>
    </source>
</reference>
<protein>
    <submittedName>
        <fullName evidence="2">Uncharacterized protein</fullName>
    </submittedName>
</protein>